<evidence type="ECO:0000313" key="2">
    <source>
        <dbReference type="EMBL" id="VVU95135.1"/>
    </source>
</evidence>
<sequence>MPKKKSATKNNNSRAKIYPPLTELLDPQILYQICDEKRGQESVEDILLVGNWIKNESSKKHNKWVRYVLLASGIITTCTVTFSSTPGDKRAWNKQRANLMADYYHFKTAKECGGHAISAIIKKGWAQKNLC</sequence>
<accession>A0A5E8CLP0</accession>
<protein>
    <submittedName>
        <fullName evidence="2">Uncharacterized protein</fullName>
    </submittedName>
</protein>
<keyword evidence="1" id="KW-0472">Membrane</keyword>
<keyword evidence="1" id="KW-1133">Transmembrane helix</keyword>
<proteinExistence type="predicted"/>
<name>A0A5E8CLP0_9ZZZZ</name>
<dbReference type="AlphaFoldDB" id="A0A5E8CLP0"/>
<evidence type="ECO:0000256" key="1">
    <source>
        <dbReference type="SAM" id="Phobius"/>
    </source>
</evidence>
<gene>
    <name evidence="2" type="ORF">CPAV1605_860</name>
</gene>
<dbReference type="EMBL" id="CABVLZ010000003">
    <property type="protein sequence ID" value="VVU95135.1"/>
    <property type="molecule type" value="Genomic_DNA"/>
</dbReference>
<reference evidence="2" key="1">
    <citation type="submission" date="2019-09" db="EMBL/GenBank/DDBJ databases">
        <authorList>
            <person name="Needham M D."/>
        </authorList>
    </citation>
    <scope>NUCLEOTIDE SEQUENCE</scope>
</reference>
<feature type="transmembrane region" description="Helical" evidence="1">
    <location>
        <begin position="64"/>
        <end position="83"/>
    </location>
</feature>
<keyword evidence="1" id="KW-0812">Transmembrane</keyword>
<organism evidence="2">
    <name type="scientific">seawater metagenome</name>
    <dbReference type="NCBI Taxonomy" id="1561972"/>
    <lineage>
        <taxon>unclassified sequences</taxon>
        <taxon>metagenomes</taxon>
        <taxon>ecological metagenomes</taxon>
    </lineage>
</organism>